<protein>
    <recommendedName>
        <fullName evidence="7">1-acyl-sn-glycerol-3-phosphate acyltransferase</fullName>
        <ecNumber evidence="7">2.3.1.51</ecNumber>
    </recommendedName>
</protein>
<comment type="similarity">
    <text evidence="2 7">Belongs to the 1-acyl-sn-glycerol-3-phosphate acyltransferase family.</text>
</comment>
<evidence type="ECO:0000259" key="9">
    <source>
        <dbReference type="SMART" id="SM00563"/>
    </source>
</evidence>
<dbReference type="EC" id="2.3.1.51" evidence="7"/>
<keyword evidence="3 7" id="KW-0444">Lipid biosynthesis</keyword>
<dbReference type="SMART" id="SM00563">
    <property type="entry name" value="PlsC"/>
    <property type="match status" value="1"/>
</dbReference>
<dbReference type="EMBL" id="JAQIFT010000068">
    <property type="protein sequence ID" value="MDA3733727.1"/>
    <property type="molecule type" value="Genomic_DNA"/>
</dbReference>
<proteinExistence type="inferred from homology"/>
<keyword evidence="6 7" id="KW-0012">Acyltransferase</keyword>
<evidence type="ECO:0000256" key="1">
    <source>
        <dbReference type="ARBA" id="ARBA00005189"/>
    </source>
</evidence>
<feature type="transmembrane region" description="Helical" evidence="8">
    <location>
        <begin position="6"/>
        <end position="22"/>
    </location>
</feature>
<keyword evidence="7" id="KW-0594">Phospholipid biosynthesis</keyword>
<dbReference type="RefSeq" id="WP_053985378.1">
    <property type="nucleotide sequence ID" value="NZ_JAQIFT010000068.1"/>
</dbReference>
<keyword evidence="11" id="KW-1185">Reference proteome</keyword>
<comment type="caution">
    <text evidence="10">The sequence shown here is derived from an EMBL/GenBank/DDBJ whole genome shotgun (WGS) entry which is preliminary data.</text>
</comment>
<accession>A0AA42J2J0</accession>
<sequence length="247" mass="27323">MFRTIYWYGYFAISLLFTLPALRKAKKLVASGDTENAEAYINQITMKWAMAQVKNSGANVQVHGLDNIPKDQAVVFISNHQSNFDTALFMSFIDKPKGYIAKVETDKIYIVRDWMRLIHCVFMDRSTLKGAASAIVEGVKLIKEGHSLVIFPEGTRSKGGPLGEFKSGSFKLATKPKALIVPVTMDGTYKLMEAQGGKIKPATVNMYIHPPVETANLTKEEQAELPERIKAIIASKLPNNGQGELNA</sequence>
<dbReference type="InterPro" id="IPR004552">
    <property type="entry name" value="AGP_acyltrans"/>
</dbReference>
<reference evidence="10" key="1">
    <citation type="journal article" date="2023" name="Int. J. Syst. Evol. Microbiol.">
        <title>&lt;i&gt;Holtiella tumoricola&lt;/i&gt; gen. nov. sp. nov., isolated from a human clinical sample.</title>
        <authorList>
            <person name="Allen-Vercoe E."/>
            <person name="Daigneault M.C."/>
            <person name="Vancuren S.J."/>
            <person name="Cochrane K."/>
            <person name="O'Neal L.L."/>
            <person name="Sankaranarayanan K."/>
            <person name="Lawson P.A."/>
        </authorList>
    </citation>
    <scope>NUCLEOTIDE SEQUENCE</scope>
    <source>
        <strain evidence="10">CC70A</strain>
    </source>
</reference>
<evidence type="ECO:0000256" key="2">
    <source>
        <dbReference type="ARBA" id="ARBA00008655"/>
    </source>
</evidence>
<evidence type="ECO:0000256" key="8">
    <source>
        <dbReference type="SAM" id="Phobius"/>
    </source>
</evidence>
<evidence type="ECO:0000256" key="7">
    <source>
        <dbReference type="RuleBase" id="RU361267"/>
    </source>
</evidence>
<dbReference type="CDD" id="cd07989">
    <property type="entry name" value="LPLAT_AGPAT-like"/>
    <property type="match status" value="1"/>
</dbReference>
<evidence type="ECO:0000256" key="6">
    <source>
        <dbReference type="ARBA" id="ARBA00023315"/>
    </source>
</evidence>
<dbReference type="GO" id="GO:0006654">
    <property type="term" value="P:phosphatidic acid biosynthetic process"/>
    <property type="evidence" value="ECO:0007669"/>
    <property type="project" value="TreeGrafter"/>
</dbReference>
<evidence type="ECO:0000256" key="4">
    <source>
        <dbReference type="ARBA" id="ARBA00022679"/>
    </source>
</evidence>
<dbReference type="SUPFAM" id="SSF69593">
    <property type="entry name" value="Glycerol-3-phosphate (1)-acyltransferase"/>
    <property type="match status" value="1"/>
</dbReference>
<comment type="pathway">
    <text evidence="1">Lipid metabolism.</text>
</comment>
<evidence type="ECO:0000256" key="3">
    <source>
        <dbReference type="ARBA" id="ARBA00022516"/>
    </source>
</evidence>
<keyword evidence="8" id="KW-0812">Transmembrane</keyword>
<evidence type="ECO:0000256" key="5">
    <source>
        <dbReference type="ARBA" id="ARBA00023098"/>
    </source>
</evidence>
<name>A0AA42J2J0_9FIRM</name>
<dbReference type="PANTHER" id="PTHR10434:SF64">
    <property type="entry name" value="1-ACYL-SN-GLYCEROL-3-PHOSPHATE ACYLTRANSFERASE-RELATED"/>
    <property type="match status" value="1"/>
</dbReference>
<keyword evidence="5 7" id="KW-0443">Lipid metabolism</keyword>
<feature type="domain" description="Phospholipid/glycerol acyltransferase" evidence="9">
    <location>
        <begin position="74"/>
        <end position="188"/>
    </location>
</feature>
<comment type="domain">
    <text evidence="7">The HXXXXD motif is essential for acyltransferase activity and may constitute the binding site for the phosphate moiety of the glycerol-3-phosphate.</text>
</comment>
<evidence type="ECO:0000313" key="10">
    <source>
        <dbReference type="EMBL" id="MDA3733727.1"/>
    </source>
</evidence>
<dbReference type="AlphaFoldDB" id="A0AA42J2J0"/>
<dbReference type="Pfam" id="PF01553">
    <property type="entry name" value="Acyltransferase"/>
    <property type="match status" value="1"/>
</dbReference>
<keyword evidence="4 7" id="KW-0808">Transferase</keyword>
<dbReference type="GO" id="GO:0003841">
    <property type="term" value="F:1-acylglycerol-3-phosphate O-acyltransferase activity"/>
    <property type="evidence" value="ECO:0007669"/>
    <property type="project" value="UniProtKB-UniRule"/>
</dbReference>
<comment type="catalytic activity">
    <reaction evidence="7">
        <text>a 1-acyl-sn-glycero-3-phosphate + an acyl-CoA = a 1,2-diacyl-sn-glycero-3-phosphate + CoA</text>
        <dbReference type="Rhea" id="RHEA:19709"/>
        <dbReference type="ChEBI" id="CHEBI:57287"/>
        <dbReference type="ChEBI" id="CHEBI:57970"/>
        <dbReference type="ChEBI" id="CHEBI:58342"/>
        <dbReference type="ChEBI" id="CHEBI:58608"/>
        <dbReference type="EC" id="2.3.1.51"/>
    </reaction>
</comment>
<keyword evidence="8" id="KW-1133">Transmembrane helix</keyword>
<keyword evidence="8" id="KW-0472">Membrane</keyword>
<organism evidence="10 11">
    <name type="scientific">Holtiella tumoricola</name>
    <dbReference type="NCBI Taxonomy" id="3018743"/>
    <lineage>
        <taxon>Bacteria</taxon>
        <taxon>Bacillati</taxon>
        <taxon>Bacillota</taxon>
        <taxon>Clostridia</taxon>
        <taxon>Lachnospirales</taxon>
        <taxon>Cellulosilyticaceae</taxon>
        <taxon>Holtiella</taxon>
    </lineage>
</organism>
<evidence type="ECO:0000313" key="11">
    <source>
        <dbReference type="Proteomes" id="UP001169242"/>
    </source>
</evidence>
<keyword evidence="7" id="KW-1208">Phospholipid metabolism</keyword>
<dbReference type="InterPro" id="IPR002123">
    <property type="entry name" value="Plipid/glycerol_acylTrfase"/>
</dbReference>
<dbReference type="NCBIfam" id="TIGR00530">
    <property type="entry name" value="AGP_acyltrn"/>
    <property type="match status" value="1"/>
</dbReference>
<dbReference type="PANTHER" id="PTHR10434">
    <property type="entry name" value="1-ACYL-SN-GLYCEROL-3-PHOSPHATE ACYLTRANSFERASE"/>
    <property type="match status" value="1"/>
</dbReference>
<gene>
    <name evidence="10" type="ORF">PBV87_19840</name>
</gene>
<dbReference type="Proteomes" id="UP001169242">
    <property type="component" value="Unassembled WGS sequence"/>
</dbReference>
<dbReference type="GO" id="GO:0016020">
    <property type="term" value="C:membrane"/>
    <property type="evidence" value="ECO:0007669"/>
    <property type="project" value="InterPro"/>
</dbReference>